<proteinExistence type="predicted"/>
<gene>
    <name evidence="3" type="ORF">GCM10010140_41060</name>
</gene>
<feature type="region of interest" description="Disordered" evidence="1">
    <location>
        <begin position="151"/>
        <end position="179"/>
    </location>
</feature>
<organism evidence="3 4">
    <name type="scientific">Streptosporangium pseudovulgare</name>
    <dbReference type="NCBI Taxonomy" id="35765"/>
    <lineage>
        <taxon>Bacteria</taxon>
        <taxon>Bacillati</taxon>
        <taxon>Actinomycetota</taxon>
        <taxon>Actinomycetes</taxon>
        <taxon>Streptosporangiales</taxon>
        <taxon>Streptosporangiaceae</taxon>
        <taxon>Streptosporangium</taxon>
    </lineage>
</organism>
<keyword evidence="4" id="KW-1185">Reference proteome</keyword>
<dbReference type="InterPro" id="IPR012312">
    <property type="entry name" value="Hemerythrin-like"/>
</dbReference>
<dbReference type="Gene3D" id="1.20.120.520">
    <property type="entry name" value="nmb1532 protein domain like"/>
    <property type="match status" value="1"/>
</dbReference>
<accession>A0ABQ2R0E6</accession>
<comment type="caution">
    <text evidence="3">The sequence shown here is derived from an EMBL/GenBank/DDBJ whole genome shotgun (WGS) entry which is preliminary data.</text>
</comment>
<dbReference type="EMBL" id="BMQJ01000010">
    <property type="protein sequence ID" value="GGQ06667.1"/>
    <property type="molecule type" value="Genomic_DNA"/>
</dbReference>
<protein>
    <submittedName>
        <fullName evidence="3">Hemerythrin</fullName>
    </submittedName>
</protein>
<evidence type="ECO:0000256" key="1">
    <source>
        <dbReference type="SAM" id="MobiDB-lite"/>
    </source>
</evidence>
<dbReference type="Proteomes" id="UP000611554">
    <property type="component" value="Unassembled WGS sequence"/>
</dbReference>
<name>A0ABQ2R0E6_9ACTN</name>
<reference evidence="4" key="1">
    <citation type="journal article" date="2019" name="Int. J. Syst. Evol. Microbiol.">
        <title>The Global Catalogue of Microorganisms (GCM) 10K type strain sequencing project: providing services to taxonomists for standard genome sequencing and annotation.</title>
        <authorList>
            <consortium name="The Broad Institute Genomics Platform"/>
            <consortium name="The Broad Institute Genome Sequencing Center for Infectious Disease"/>
            <person name="Wu L."/>
            <person name="Ma J."/>
        </authorList>
    </citation>
    <scope>NUCLEOTIDE SEQUENCE [LARGE SCALE GENOMIC DNA]</scope>
    <source>
        <strain evidence="4">JCM 3115</strain>
    </source>
</reference>
<dbReference type="Pfam" id="PF01814">
    <property type="entry name" value="Hemerythrin"/>
    <property type="match status" value="1"/>
</dbReference>
<sequence>MCEYCGCQAVTTIGELTREHDLVVDLIGDARSAHTAGDTAAMTAIARRIADVLGPHTAVEEHGLFPAMAEEFPEQIAALEAEHRRIEAVLGEAADGTPADPGWPLRLLDTLNLLRAHILKEQDGVFPAALAGLSTEDWEAVEAVRARVGTLLQADDGQPAPPPATGRATRSESVEASRA</sequence>
<evidence type="ECO:0000313" key="4">
    <source>
        <dbReference type="Proteomes" id="UP000611554"/>
    </source>
</evidence>
<evidence type="ECO:0000259" key="2">
    <source>
        <dbReference type="Pfam" id="PF01814"/>
    </source>
</evidence>
<feature type="domain" description="Hemerythrin-like" evidence="2">
    <location>
        <begin position="13"/>
        <end position="129"/>
    </location>
</feature>
<dbReference type="RefSeq" id="WP_189248081.1">
    <property type="nucleotide sequence ID" value="NZ_BMQJ01000010.1"/>
</dbReference>
<feature type="compositionally biased region" description="Basic and acidic residues" evidence="1">
    <location>
        <begin position="169"/>
        <end position="179"/>
    </location>
</feature>
<evidence type="ECO:0000313" key="3">
    <source>
        <dbReference type="EMBL" id="GGQ06667.1"/>
    </source>
</evidence>